<reference evidence="2 3" key="1">
    <citation type="submission" date="2020-02" db="EMBL/GenBank/DDBJ databases">
        <title>Bacillus aquiflavi sp. nov., isolated from yellow water of strong flavor Chinese baijiu in Yibin region of China.</title>
        <authorList>
            <person name="Xie J."/>
        </authorList>
    </citation>
    <scope>NUCLEOTIDE SEQUENCE [LARGE SCALE GENOMIC DNA]</scope>
    <source>
        <strain evidence="2 3">3H-10</strain>
    </source>
</reference>
<proteinExistence type="predicted"/>
<protein>
    <recommendedName>
        <fullName evidence="5">LXG domain-containing protein</fullName>
    </recommendedName>
</protein>
<evidence type="ECO:0000313" key="3">
    <source>
        <dbReference type="Proteomes" id="UP000472971"/>
    </source>
</evidence>
<dbReference type="Proteomes" id="UP000472971">
    <property type="component" value="Unassembled WGS sequence"/>
</dbReference>
<dbReference type="Proteomes" id="UP000570010">
    <property type="component" value="Unassembled WGS sequence"/>
</dbReference>
<keyword evidence="3" id="KW-1185">Reference proteome</keyword>
<reference evidence="1 4" key="2">
    <citation type="submission" date="2020-07" db="EMBL/GenBank/DDBJ databases">
        <authorList>
            <person name="Feng H."/>
        </authorList>
    </citation>
    <scope>NUCLEOTIDE SEQUENCE [LARGE SCALE GENOMIC DNA]</scope>
    <source>
        <strain evidence="4">s-12</strain>
        <strain evidence="1">S-12</strain>
    </source>
</reference>
<gene>
    <name evidence="2" type="ORF">G4D64_13080</name>
    <name evidence="1" type="ORF">H1Z61_13475</name>
</gene>
<dbReference type="AlphaFoldDB" id="A0A6B3W195"/>
<name>A0A6B3W195_9BACI</name>
<dbReference type="EMBL" id="JAAIWN010000033">
    <property type="protein sequence ID" value="NEY82415.1"/>
    <property type="molecule type" value="Genomic_DNA"/>
</dbReference>
<accession>A0A6B3W195</accession>
<evidence type="ECO:0000313" key="1">
    <source>
        <dbReference type="EMBL" id="MBA4538117.1"/>
    </source>
</evidence>
<evidence type="ECO:0008006" key="5">
    <source>
        <dbReference type="Google" id="ProtNLM"/>
    </source>
</evidence>
<organism evidence="2 3">
    <name type="scientific">Bacillus aquiflavi</name>
    <dbReference type="NCBI Taxonomy" id="2672567"/>
    <lineage>
        <taxon>Bacteria</taxon>
        <taxon>Bacillati</taxon>
        <taxon>Bacillota</taxon>
        <taxon>Bacilli</taxon>
        <taxon>Bacillales</taxon>
        <taxon>Bacillaceae</taxon>
        <taxon>Bacillus</taxon>
    </lineage>
</organism>
<evidence type="ECO:0000313" key="2">
    <source>
        <dbReference type="EMBL" id="NEY82415.1"/>
    </source>
</evidence>
<comment type="caution">
    <text evidence="2">The sequence shown here is derived from an EMBL/GenBank/DDBJ whole genome shotgun (WGS) entry which is preliminary data.</text>
</comment>
<dbReference type="EMBL" id="JACEIO010000034">
    <property type="protein sequence ID" value="MBA4538117.1"/>
    <property type="molecule type" value="Genomic_DNA"/>
</dbReference>
<sequence length="215" mass="24555">MGIFQFNKELRDHISHVTVRLESLFQTVFEQMVYFRKELDRHTGTAAQALQQKMDDQIHYFSEASFGLMLFVDTVKSFIAGINTTDEGINGCAPPIATRAERQYTYSAGRVEAEIKLDPTALEQATSTFHSNLAGFEEILTVFHSLLNHIIASTDFPWGDVTEVWPEAQNKIQFVINEFKERVTQLIGDSENLVKELKRVDHLLSNQMQRVKKGD</sequence>
<evidence type="ECO:0000313" key="4">
    <source>
        <dbReference type="Proteomes" id="UP000570010"/>
    </source>
</evidence>
<dbReference type="RefSeq" id="WP_163242820.1">
    <property type="nucleotide sequence ID" value="NZ_JAAIWN010000033.1"/>
</dbReference>